<evidence type="ECO:0000313" key="5">
    <source>
        <dbReference type="Proteomes" id="UP000524535"/>
    </source>
</evidence>
<keyword evidence="5" id="KW-1185">Reference proteome</keyword>
<gene>
    <name evidence="2" type="ORF">GGE31_001068</name>
    <name evidence="1" type="ORF">GGE33_000717</name>
    <name evidence="3" type="ORF">GGE35_001067</name>
</gene>
<reference evidence="4 5" key="1">
    <citation type="submission" date="2020-08" db="EMBL/GenBank/DDBJ databases">
        <title>Genomic Encyclopedia of Type Strains, Phase IV (KMG-V): Genome sequencing to study the core and pangenomes of soil and plant-associated prokaryotes.</title>
        <authorList>
            <person name="Whitman W."/>
        </authorList>
    </citation>
    <scope>NUCLEOTIDE SEQUENCE [LARGE SCALE GENOMIC DNA]</scope>
    <source>
        <strain evidence="2 5">SEMIA 444</strain>
        <strain evidence="1 4">SEMIA 448</strain>
        <strain evidence="3 6">SEMIA 452</strain>
    </source>
</reference>
<protein>
    <submittedName>
        <fullName evidence="2">Uncharacterized protein</fullName>
    </submittedName>
</protein>
<evidence type="ECO:0000313" key="2">
    <source>
        <dbReference type="EMBL" id="MBB4410597.1"/>
    </source>
</evidence>
<evidence type="ECO:0000313" key="1">
    <source>
        <dbReference type="EMBL" id="MBB4347009.1"/>
    </source>
</evidence>
<comment type="caution">
    <text evidence="2">The sequence shown here is derived from an EMBL/GenBank/DDBJ whole genome shotgun (WGS) entry which is preliminary data.</text>
</comment>
<dbReference type="AlphaFoldDB" id="A0A7W6TBP4"/>
<dbReference type="EMBL" id="JACIHM010000001">
    <property type="protein sequence ID" value="MBB4445285.1"/>
    <property type="molecule type" value="Genomic_DNA"/>
</dbReference>
<accession>A0A7W6TBP4</accession>
<evidence type="ECO:0000313" key="4">
    <source>
        <dbReference type="Proteomes" id="UP000520770"/>
    </source>
</evidence>
<sequence>MSKVTKFSYFTSIDLISPETVEKLSAAGFEKLGDMDEVDFARIEDCTSSTKETFVLYNAGIKSGATFILDRQRDLETLPNVSGRTAATLEAKGYLKLSDLEGAFFPDIYNLIGYGPGKHLLLAAILASVKVNFEVPDKSDEDWKSFIMQMVDNGLICWEDVAVAVCGELNPPQVGTQVASAVKHNYPRGKTMKEVWQWLYSQPGTCAVSGKRMFLEADHKEAKEQFIKAGRDVKDADTLENFQLLTKRENVIKRGSHRLGGLSFAPAASVLVYVLLEFRPKTLKAFIKLCRSHGLTMSEIRMQEAWALAIWLSRDGLYEIDREAVEEAIEEGGLLTPREDDELD</sequence>
<dbReference type="EMBL" id="JACIGW010000001">
    <property type="protein sequence ID" value="MBB4347009.1"/>
    <property type="molecule type" value="Genomic_DNA"/>
</dbReference>
<dbReference type="RefSeq" id="WP_183821257.1">
    <property type="nucleotide sequence ID" value="NZ_JACIGW010000001.1"/>
</dbReference>
<dbReference type="Proteomes" id="UP000524535">
    <property type="component" value="Unassembled WGS sequence"/>
</dbReference>
<name>A0A7W6TBP4_9HYPH</name>
<evidence type="ECO:0000313" key="3">
    <source>
        <dbReference type="EMBL" id="MBB4445285.1"/>
    </source>
</evidence>
<proteinExistence type="predicted"/>
<dbReference type="Proteomes" id="UP000520770">
    <property type="component" value="Unassembled WGS sequence"/>
</dbReference>
<dbReference type="Proteomes" id="UP000576087">
    <property type="component" value="Unassembled WGS sequence"/>
</dbReference>
<organism evidence="2 5">
    <name type="scientific">Aliirhizobium cellulosilyticum</name>
    <dbReference type="NCBI Taxonomy" id="393664"/>
    <lineage>
        <taxon>Bacteria</taxon>
        <taxon>Pseudomonadati</taxon>
        <taxon>Pseudomonadota</taxon>
        <taxon>Alphaproteobacteria</taxon>
        <taxon>Hyphomicrobiales</taxon>
        <taxon>Rhizobiaceae</taxon>
        <taxon>Aliirhizobium</taxon>
    </lineage>
</organism>
<dbReference type="EMBL" id="JACIGY010000001">
    <property type="protein sequence ID" value="MBB4410597.1"/>
    <property type="molecule type" value="Genomic_DNA"/>
</dbReference>
<evidence type="ECO:0000313" key="6">
    <source>
        <dbReference type="Proteomes" id="UP000576087"/>
    </source>
</evidence>